<sequence length="145" mass="16116">MVSAGLQILGICQATLGFLGSSIVCGLPKWKVTAFIGSNIVTKQNFWEGLWMNCVVQSTGQMQCKVYDILLALPQDLQGTQALVIIAIIADIATRMTFFLMTDIVRGQGSYNCLSRSILQNIFYYVAQRNIISESSFIIIYTIFK</sequence>
<proteinExistence type="inferred from homology"/>
<dbReference type="AlphaFoldDB" id="A0A6P6M0G5"/>
<name>A0A6P6M0G5_CARAU</name>
<dbReference type="InterPro" id="IPR004031">
    <property type="entry name" value="PMP22/EMP/MP20/Claudin"/>
</dbReference>
<dbReference type="Proteomes" id="UP000515129">
    <property type="component" value="Chromosome 46"/>
</dbReference>
<dbReference type="GeneID" id="113063947"/>
<gene>
    <name evidence="10" type="primary">LOC113063947</name>
</gene>
<dbReference type="InterPro" id="IPR017974">
    <property type="entry name" value="Claudin_CS"/>
</dbReference>
<comment type="subcellular location">
    <subcellularLocation>
        <location evidence="8">Cell junction</location>
        <location evidence="8">Tight junction</location>
    </subcellularLocation>
    <subcellularLocation>
        <location evidence="8">Cell membrane</location>
        <topology evidence="8">Multi-pass membrane protein</topology>
    </subcellularLocation>
</comment>
<organism evidence="9 10">
    <name type="scientific">Carassius auratus</name>
    <name type="common">Goldfish</name>
    <dbReference type="NCBI Taxonomy" id="7957"/>
    <lineage>
        <taxon>Eukaryota</taxon>
        <taxon>Metazoa</taxon>
        <taxon>Chordata</taxon>
        <taxon>Craniata</taxon>
        <taxon>Vertebrata</taxon>
        <taxon>Euteleostomi</taxon>
        <taxon>Actinopterygii</taxon>
        <taxon>Neopterygii</taxon>
        <taxon>Teleostei</taxon>
        <taxon>Ostariophysi</taxon>
        <taxon>Cypriniformes</taxon>
        <taxon>Cyprinidae</taxon>
        <taxon>Cyprininae</taxon>
        <taxon>Carassius</taxon>
    </lineage>
</organism>
<dbReference type="OrthoDB" id="8830244at2759"/>
<evidence type="ECO:0000313" key="10">
    <source>
        <dbReference type="RefSeq" id="XP_026090203.1"/>
    </source>
</evidence>
<evidence type="ECO:0000256" key="6">
    <source>
        <dbReference type="ARBA" id="ARBA00022989"/>
    </source>
</evidence>
<comment type="similarity">
    <text evidence="1 8">Belongs to the claudin family.</text>
</comment>
<dbReference type="PROSITE" id="PS01346">
    <property type="entry name" value="CLAUDIN"/>
    <property type="match status" value="1"/>
</dbReference>
<evidence type="ECO:0000313" key="9">
    <source>
        <dbReference type="Proteomes" id="UP000515129"/>
    </source>
</evidence>
<dbReference type="GO" id="GO:0005198">
    <property type="term" value="F:structural molecule activity"/>
    <property type="evidence" value="ECO:0007669"/>
    <property type="project" value="InterPro"/>
</dbReference>
<keyword evidence="9" id="KW-1185">Reference proteome</keyword>
<dbReference type="RefSeq" id="XP_026090203.1">
    <property type="nucleotide sequence ID" value="XM_026234418.1"/>
</dbReference>
<keyword evidence="7" id="KW-0472">Membrane</keyword>
<keyword evidence="5 8" id="KW-0965">Cell junction</keyword>
<evidence type="ECO:0000256" key="5">
    <source>
        <dbReference type="ARBA" id="ARBA00022949"/>
    </source>
</evidence>
<accession>A0A6P6M0G5</accession>
<evidence type="ECO:0000256" key="7">
    <source>
        <dbReference type="ARBA" id="ARBA00023136"/>
    </source>
</evidence>
<comment type="function">
    <text evidence="8">Claudins function as major constituents of the tight junction complexes that regulate the permeability of epithelia.</text>
</comment>
<evidence type="ECO:0000256" key="8">
    <source>
        <dbReference type="RuleBase" id="RU060637"/>
    </source>
</evidence>
<keyword evidence="4" id="KW-0812">Transmembrane</keyword>
<dbReference type="Gene3D" id="1.20.140.150">
    <property type="match status" value="1"/>
</dbReference>
<dbReference type="KEGG" id="caua:113063947"/>
<dbReference type="GO" id="GO:0005886">
    <property type="term" value="C:plasma membrane"/>
    <property type="evidence" value="ECO:0007669"/>
    <property type="project" value="UniProtKB-SubCell"/>
</dbReference>
<protein>
    <recommendedName>
        <fullName evidence="8">Claudin</fullName>
    </recommendedName>
</protein>
<evidence type="ECO:0000256" key="3">
    <source>
        <dbReference type="ARBA" id="ARBA00022475"/>
    </source>
</evidence>
<evidence type="ECO:0000256" key="4">
    <source>
        <dbReference type="ARBA" id="ARBA00022692"/>
    </source>
</evidence>
<evidence type="ECO:0000256" key="1">
    <source>
        <dbReference type="ARBA" id="ARBA00008295"/>
    </source>
</evidence>
<dbReference type="Pfam" id="PF00822">
    <property type="entry name" value="PMP22_Claudin"/>
    <property type="match status" value="1"/>
</dbReference>
<reference evidence="10" key="1">
    <citation type="submission" date="2025-08" db="UniProtKB">
        <authorList>
            <consortium name="RefSeq"/>
        </authorList>
    </citation>
    <scope>IDENTIFICATION</scope>
    <source>
        <strain evidence="10">Wakin</strain>
        <tissue evidence="10">Muscle</tissue>
    </source>
</reference>
<dbReference type="PANTHER" id="PTHR12002">
    <property type="entry name" value="CLAUDIN"/>
    <property type="match status" value="1"/>
</dbReference>
<evidence type="ECO:0000256" key="2">
    <source>
        <dbReference type="ARBA" id="ARBA00022427"/>
    </source>
</evidence>
<dbReference type="InterPro" id="IPR006187">
    <property type="entry name" value="Claudin"/>
</dbReference>
<keyword evidence="3 8" id="KW-1003">Cell membrane</keyword>
<dbReference type="GO" id="GO:0005923">
    <property type="term" value="C:bicellular tight junction"/>
    <property type="evidence" value="ECO:0007669"/>
    <property type="project" value="UniProtKB-SubCell"/>
</dbReference>
<keyword evidence="2 8" id="KW-0796">Tight junction</keyword>
<keyword evidence="6" id="KW-1133">Transmembrane helix</keyword>